<keyword evidence="7" id="KW-0686">Riboflavin biosynthesis</keyword>
<keyword evidence="9" id="KW-0677">Repeat</keyword>
<evidence type="ECO:0000313" key="13">
    <source>
        <dbReference type="EMBL" id="APH02118.1"/>
    </source>
</evidence>
<evidence type="ECO:0000256" key="4">
    <source>
        <dbReference type="ARBA" id="ARBA00011233"/>
    </source>
</evidence>
<comment type="subunit">
    <text evidence="4">Homotrimer.</text>
</comment>
<dbReference type="EMBL" id="CP013290">
    <property type="protein sequence ID" value="APH02118.1"/>
    <property type="molecule type" value="Genomic_DNA"/>
</dbReference>
<evidence type="ECO:0000256" key="10">
    <source>
        <dbReference type="NCBIfam" id="TIGR00187"/>
    </source>
</evidence>
<dbReference type="RefSeq" id="WP_072625273.1">
    <property type="nucleotide sequence ID" value="NZ_CP013290.1"/>
</dbReference>
<sequence>MFTGIIEELGEVVAIEPGADSSRLTVRGEVTTAEVAHGASIAVNGACLTVTDHEAKGGVVTFDVMAESLRRTVLGDLAVGDVVNLERAMVLGARLDGHLVQGHVDGTATITERRPGDRWEEVRLSLAPELAPFVVDKGSICLDGVSLTLTAVGDDHVEVALIPTTMELTTLGRKGVGDRVNVEVDILGKYVQRTLALVTKDAR</sequence>
<dbReference type="Gene3D" id="2.40.30.20">
    <property type="match status" value="2"/>
</dbReference>
<dbReference type="FunFam" id="2.40.30.20:FF:000003">
    <property type="entry name" value="Riboflavin synthase, alpha subunit"/>
    <property type="match status" value="1"/>
</dbReference>
<dbReference type="InterPro" id="IPR023366">
    <property type="entry name" value="ATP_synth_asu-like_sf"/>
</dbReference>
<keyword evidence="14" id="KW-1185">Reference proteome</keyword>
<dbReference type="GO" id="GO:0004746">
    <property type="term" value="F:riboflavin synthase activity"/>
    <property type="evidence" value="ECO:0007669"/>
    <property type="project" value="UniProtKB-UniRule"/>
</dbReference>
<dbReference type="InterPro" id="IPR026017">
    <property type="entry name" value="Lumazine-bd_dom"/>
</dbReference>
<evidence type="ECO:0000256" key="6">
    <source>
        <dbReference type="ARBA" id="ARBA00013950"/>
    </source>
</evidence>
<dbReference type="PANTHER" id="PTHR21098">
    <property type="entry name" value="RIBOFLAVIN SYNTHASE ALPHA CHAIN"/>
    <property type="match status" value="1"/>
</dbReference>
<evidence type="ECO:0000256" key="5">
    <source>
        <dbReference type="ARBA" id="ARBA00012827"/>
    </source>
</evidence>
<evidence type="ECO:0000259" key="12">
    <source>
        <dbReference type="PROSITE" id="PS51177"/>
    </source>
</evidence>
<dbReference type="Pfam" id="PF00677">
    <property type="entry name" value="Lum_binding"/>
    <property type="match status" value="2"/>
</dbReference>
<organism evidence="13 14">
    <name type="scientific">Janibacter indicus</name>
    <dbReference type="NCBI Taxonomy" id="857417"/>
    <lineage>
        <taxon>Bacteria</taxon>
        <taxon>Bacillati</taxon>
        <taxon>Actinomycetota</taxon>
        <taxon>Actinomycetes</taxon>
        <taxon>Micrococcales</taxon>
        <taxon>Intrasporangiaceae</taxon>
        <taxon>Janibacter</taxon>
    </lineage>
</organism>
<evidence type="ECO:0000256" key="1">
    <source>
        <dbReference type="ARBA" id="ARBA00000968"/>
    </source>
</evidence>
<dbReference type="FunFam" id="2.40.30.20:FF:000004">
    <property type="entry name" value="Riboflavin synthase, alpha subunit"/>
    <property type="match status" value="1"/>
</dbReference>
<evidence type="ECO:0000256" key="2">
    <source>
        <dbReference type="ARBA" id="ARBA00002803"/>
    </source>
</evidence>
<dbReference type="NCBIfam" id="NF009566">
    <property type="entry name" value="PRK13020.1"/>
    <property type="match status" value="1"/>
</dbReference>
<evidence type="ECO:0000256" key="9">
    <source>
        <dbReference type="ARBA" id="ARBA00022737"/>
    </source>
</evidence>
<comment type="catalytic activity">
    <reaction evidence="1">
        <text>2 6,7-dimethyl-8-(1-D-ribityl)lumazine + H(+) = 5-amino-6-(D-ribitylamino)uracil + riboflavin</text>
        <dbReference type="Rhea" id="RHEA:20772"/>
        <dbReference type="ChEBI" id="CHEBI:15378"/>
        <dbReference type="ChEBI" id="CHEBI:15934"/>
        <dbReference type="ChEBI" id="CHEBI:57986"/>
        <dbReference type="ChEBI" id="CHEBI:58201"/>
        <dbReference type="EC" id="2.5.1.9"/>
    </reaction>
</comment>
<evidence type="ECO:0000256" key="11">
    <source>
        <dbReference type="PROSITE-ProRule" id="PRU00524"/>
    </source>
</evidence>
<reference evidence="13 14" key="1">
    <citation type="submission" date="2015-11" db="EMBL/GenBank/DDBJ databases">
        <authorList>
            <person name="Zhang Y."/>
            <person name="Guo Z."/>
        </authorList>
    </citation>
    <scope>NUCLEOTIDE SEQUENCE [LARGE SCALE GENOMIC DNA]</scope>
    <source>
        <strain evidence="13 14">YFY001</strain>
    </source>
</reference>
<evidence type="ECO:0000256" key="8">
    <source>
        <dbReference type="ARBA" id="ARBA00022679"/>
    </source>
</evidence>
<name>A0A1L3MII7_9MICO</name>
<evidence type="ECO:0000256" key="7">
    <source>
        <dbReference type="ARBA" id="ARBA00022619"/>
    </source>
</evidence>
<feature type="repeat" description="Lumazine-binding" evidence="11">
    <location>
        <begin position="1"/>
        <end position="98"/>
    </location>
</feature>
<feature type="repeat" description="Lumazine-binding" evidence="11">
    <location>
        <begin position="99"/>
        <end position="195"/>
    </location>
</feature>
<dbReference type="InterPro" id="IPR017938">
    <property type="entry name" value="Riboflavin_synthase-like_b-brl"/>
</dbReference>
<dbReference type="PROSITE" id="PS51177">
    <property type="entry name" value="LUMAZINE_BIND"/>
    <property type="match status" value="2"/>
</dbReference>
<dbReference type="PANTHER" id="PTHR21098:SF12">
    <property type="entry name" value="RIBOFLAVIN SYNTHASE"/>
    <property type="match status" value="1"/>
</dbReference>
<comment type="function">
    <text evidence="2">Catalyzes the dismutation of two molecules of 6,7-dimethyl-8-ribityllumazine, resulting in the formation of riboflavin and 5-amino-6-(D-ribitylamino)uracil.</text>
</comment>
<protein>
    <recommendedName>
        <fullName evidence="6 10">Riboflavin synthase</fullName>
        <ecNumber evidence="5 10">2.5.1.9</ecNumber>
    </recommendedName>
</protein>
<feature type="domain" description="Lumazine-binding" evidence="12">
    <location>
        <begin position="99"/>
        <end position="195"/>
    </location>
</feature>
<dbReference type="SUPFAM" id="SSF63380">
    <property type="entry name" value="Riboflavin synthase domain-like"/>
    <property type="match status" value="2"/>
</dbReference>
<keyword evidence="8" id="KW-0808">Transferase</keyword>
<dbReference type="InterPro" id="IPR001783">
    <property type="entry name" value="Lumazine-bd"/>
</dbReference>
<comment type="pathway">
    <text evidence="3">Cofactor biosynthesis; riboflavin biosynthesis; riboflavin from 2-hydroxy-3-oxobutyl phosphate and 5-amino-6-(D-ribitylamino)uracil: step 2/2.</text>
</comment>
<evidence type="ECO:0000313" key="14">
    <source>
        <dbReference type="Proteomes" id="UP000182938"/>
    </source>
</evidence>
<dbReference type="AlphaFoldDB" id="A0A1L3MII7"/>
<dbReference type="GO" id="GO:0009231">
    <property type="term" value="P:riboflavin biosynthetic process"/>
    <property type="evidence" value="ECO:0007669"/>
    <property type="project" value="UniProtKB-KW"/>
</dbReference>
<feature type="domain" description="Lumazine-binding" evidence="12">
    <location>
        <begin position="1"/>
        <end position="98"/>
    </location>
</feature>
<dbReference type="KEGG" id="jte:ASJ30_11755"/>
<gene>
    <name evidence="13" type="ORF">ASJ30_11755</name>
</gene>
<evidence type="ECO:0000256" key="3">
    <source>
        <dbReference type="ARBA" id="ARBA00004887"/>
    </source>
</evidence>
<dbReference type="PIRSF" id="PIRSF000498">
    <property type="entry name" value="Riboflavin_syn_A"/>
    <property type="match status" value="1"/>
</dbReference>
<dbReference type="EC" id="2.5.1.9" evidence="5 10"/>
<accession>A0A1L3MII7</accession>
<dbReference type="NCBIfam" id="TIGR00187">
    <property type="entry name" value="ribE"/>
    <property type="match status" value="1"/>
</dbReference>
<proteinExistence type="predicted"/>
<dbReference type="NCBIfam" id="NF006767">
    <property type="entry name" value="PRK09289.1"/>
    <property type="match status" value="1"/>
</dbReference>
<dbReference type="CDD" id="cd00402">
    <property type="entry name" value="Riboflavin_synthase_like"/>
    <property type="match status" value="1"/>
</dbReference>
<dbReference type="Proteomes" id="UP000182938">
    <property type="component" value="Chromosome"/>
</dbReference>